<feature type="compositionally biased region" description="Polar residues" evidence="1">
    <location>
        <begin position="1224"/>
        <end position="1235"/>
    </location>
</feature>
<feature type="compositionally biased region" description="Basic and acidic residues" evidence="1">
    <location>
        <begin position="495"/>
        <end position="528"/>
    </location>
</feature>
<evidence type="ECO:0000313" key="2">
    <source>
        <dbReference type="EMBL" id="PIC19374.1"/>
    </source>
</evidence>
<feature type="compositionally biased region" description="Low complexity" evidence="1">
    <location>
        <begin position="87"/>
        <end position="98"/>
    </location>
</feature>
<feature type="region of interest" description="Disordered" evidence="1">
    <location>
        <begin position="82"/>
        <end position="101"/>
    </location>
</feature>
<name>A0A2G5SW61_9PELO</name>
<sequence>MQQQLYPVDCYGRPIVPMIVAPQPVPYQLPQTGQFQPAQNPAQYYPPEFEGYVANGNAQQPNFYPAPGPMVPLQVNTPQYSSVPIAHSHSSGRSSSHSEPVNFGGTNQQYYYGVSDTFPTQNYPIYQSDSGAYQPTGGYNVAQNANNFSAQNVPATGSSNQAPVEQQGPPVNNTFPAQYQTTYQSNGEVYQPDGGYNGAHNANNFSAQTVPATGFSNEVPVEQQGPPVNNAFPAQYDAAYQSNGGSYQSDNGACKSYDGGYYRGSYAAKGSYNPVPTEQQIQSKMNKALERLNWKDKNTQNSPSGDDSKVEAEQSDAGVGTDVEAEEPEISQADAPKAGGVASKKPRRVIVVTVATKYKFGARNALRKSSRRVPAKTAQKSSNEDTEKMGDAADNEDKENIIPKNDCPSAESISIPEVADVATVSKALDRVSLDDGNVNVVPNLEVKELIHHKKSHPMPSESDVGSKLSDSEKEVPTEGKSAIPENKSQSLPRGTDVDIKRSETKIPAEEKSDILENGSDLHDNKPEETPAPVVKVVDYSKWVNRNQIYKKWIQESQEEDQDSEDATAESEAAEEVFEHDVLAPAEELPHVALKTTVKRKPINPGQPKASASSQAAKARESKKKQKKQKASKSRDQQSTTKVQQQQLDIGEEDRDWFEVEKKEYDEMKELIKEYGRHIHAFRITAWAFKKERPAVHPFQSSIIEFYRKRLDYALDTDRKYLRTDEFAEMRAQVYAAKKNPRGVKMYHFLRIIRSSPLAAFDADLLYLYDSPKPAPMHVISKLEENYFDMVLSFRSWKPELPKEAVSVPDLETLPYKLHNNHLRRFVYHINFQSYVRYKPSVTPEDREEMGRREKFVTDAYFEERQHGLNDTWVAGDTMKFLISRVKLLENSDEPINKKLIEFYKFLICISSSVVHFDVYWFNESLKLENTDDKYCFHDDLMFIEYLFGCITITNQLSKMNQESTGAPTDGTDFPPFYYQQTPVPFVPVPFPQQYAQYPPSPFVYPNGNFCGPPQMLPSAGHYSQQAYQQPNGQYSTGQIPMQAAMQPSSNTGNSQEVNTAIVPGNGGSQQILVDKSELEKLREELRDSKIRIAVLESTERYHRAKRINKKLVAPNVNTVETNTATQASTLPENMVENSVSTTRLAEPLALETTTKSQEPVLKDIKSIEPPAPLSYASVAKKCFDATALPQPPLPKAQLTMTKVPIKMDLVPKSPRSPGRKPVSTDKSTSCSATKSSFEDTHISKENRNDDSGFMEVKRKSRGSTAQLAPLSGCTNWVDRDQVYKKWNKEARQESSKNTVAPTVDVSEKKSAKEMEKEAKYDVLCLEVELVQTPFKPKKPKNKKKNKNKKNKKESSMETENGDFEIPNDVAEKKTVDEEAKNKKPKEILFNRHQKMELLKSYKETIASYSKTMRTLRCFHLGFKKERPLLHPFQMVILDHLETSSPFNLTGRRAEIEAKVVERTKAYNKEFKSDSDQIGVFVTAICNRSFAEDSVINADLLFLYENEVEEGLLRDREKNYFDMVVNFIQWTPNNTGQHPVLMEDLRRIPVSLETTHIKSFSYHVYIQTMARVNNDNTSFKAYVMNGLDQEIMKAYKVFENEKLSWTLGESQAFLKSRLEYHKSLPKDAVSEKNVKFFEFLLNVTSNVLNFDVFWFYHVPPMSASLDDASLDGMFIQHLFYQFS</sequence>
<feature type="region of interest" description="Disordered" evidence="1">
    <location>
        <begin position="1208"/>
        <end position="1266"/>
    </location>
</feature>
<organism evidence="2 3">
    <name type="scientific">Caenorhabditis nigoni</name>
    <dbReference type="NCBI Taxonomy" id="1611254"/>
    <lineage>
        <taxon>Eukaryota</taxon>
        <taxon>Metazoa</taxon>
        <taxon>Ecdysozoa</taxon>
        <taxon>Nematoda</taxon>
        <taxon>Chromadorea</taxon>
        <taxon>Rhabditida</taxon>
        <taxon>Rhabditina</taxon>
        <taxon>Rhabditomorpha</taxon>
        <taxon>Rhabditoidea</taxon>
        <taxon>Rhabditidae</taxon>
        <taxon>Peloderinae</taxon>
        <taxon>Caenorhabditis</taxon>
    </lineage>
</organism>
<feature type="compositionally biased region" description="Basic and acidic residues" evidence="1">
    <location>
        <begin position="382"/>
        <end position="391"/>
    </location>
</feature>
<evidence type="ECO:0000313" key="3">
    <source>
        <dbReference type="Proteomes" id="UP000230233"/>
    </source>
</evidence>
<dbReference type="STRING" id="1611254.A0A2G5SW61"/>
<feature type="compositionally biased region" description="Low complexity" evidence="1">
    <location>
        <begin position="636"/>
        <end position="646"/>
    </location>
</feature>
<evidence type="ECO:0000256" key="1">
    <source>
        <dbReference type="SAM" id="MobiDB-lite"/>
    </source>
</evidence>
<feature type="compositionally biased region" description="Basic residues" evidence="1">
    <location>
        <begin position="1335"/>
        <end position="1351"/>
    </location>
</feature>
<gene>
    <name evidence="2" type="primary">Cnig_chr_X.g24949</name>
    <name evidence="2" type="ORF">B9Z55_024949</name>
</gene>
<reference evidence="3" key="1">
    <citation type="submission" date="2017-10" db="EMBL/GenBank/DDBJ databases">
        <title>Rapid genome shrinkage in a self-fertile nematode reveals novel sperm competition proteins.</title>
        <authorList>
            <person name="Yin D."/>
            <person name="Schwarz E.M."/>
            <person name="Thomas C.G."/>
            <person name="Felde R.L."/>
            <person name="Korf I.F."/>
            <person name="Cutter A.D."/>
            <person name="Schartner C.M."/>
            <person name="Ralston E.J."/>
            <person name="Meyer B.J."/>
            <person name="Haag E.S."/>
        </authorList>
    </citation>
    <scope>NUCLEOTIDE SEQUENCE [LARGE SCALE GENOMIC DNA]</scope>
    <source>
        <strain evidence="3">JU1422</strain>
    </source>
</reference>
<feature type="region of interest" description="Disordered" evidence="1">
    <location>
        <begin position="293"/>
        <end position="344"/>
    </location>
</feature>
<comment type="caution">
    <text evidence="2">The sequence shown here is derived from an EMBL/GenBank/DDBJ whole genome shotgun (WGS) entry which is preliminary data.</text>
</comment>
<feature type="compositionally biased region" description="Basic residues" evidence="1">
    <location>
        <begin position="620"/>
        <end position="631"/>
    </location>
</feature>
<accession>A0A2G5SW61</accession>
<feature type="compositionally biased region" description="Acidic residues" evidence="1">
    <location>
        <begin position="556"/>
        <end position="575"/>
    </location>
</feature>
<proteinExistence type="predicted"/>
<dbReference type="Proteomes" id="UP000230233">
    <property type="component" value="Chromosome X"/>
</dbReference>
<feature type="region of interest" description="Disordered" evidence="1">
    <location>
        <begin position="554"/>
        <end position="647"/>
    </location>
</feature>
<feature type="region of interest" description="Disordered" evidence="1">
    <location>
        <begin position="1288"/>
        <end position="1311"/>
    </location>
</feature>
<feature type="compositionally biased region" description="Basic residues" evidence="1">
    <location>
        <begin position="365"/>
        <end position="374"/>
    </location>
</feature>
<feature type="compositionally biased region" description="Basic and acidic residues" evidence="1">
    <location>
        <begin position="1236"/>
        <end position="1250"/>
    </location>
</feature>
<protein>
    <submittedName>
        <fullName evidence="2">Uncharacterized protein</fullName>
    </submittedName>
</protein>
<feature type="region of interest" description="Disordered" evidence="1">
    <location>
        <begin position="451"/>
        <end position="531"/>
    </location>
</feature>
<feature type="region of interest" description="Disordered" evidence="1">
    <location>
        <begin position="1335"/>
        <end position="1368"/>
    </location>
</feature>
<feature type="region of interest" description="Disordered" evidence="1">
    <location>
        <begin position="365"/>
        <end position="410"/>
    </location>
</feature>
<keyword evidence="3" id="KW-1185">Reference proteome</keyword>
<feature type="compositionally biased region" description="Low complexity" evidence="1">
    <location>
        <begin position="606"/>
        <end position="616"/>
    </location>
</feature>
<dbReference type="EMBL" id="PDUG01000006">
    <property type="protein sequence ID" value="PIC19374.1"/>
    <property type="molecule type" value="Genomic_DNA"/>
</dbReference>
<dbReference type="OrthoDB" id="10463390at2759"/>